<keyword evidence="3" id="KW-1133">Transmembrane helix</keyword>
<dbReference type="PANTHER" id="PTHR11927:SF9">
    <property type="entry name" value="L-FUCOSYLTRANSFERASE"/>
    <property type="match status" value="1"/>
</dbReference>
<comment type="similarity">
    <text evidence="3">Belongs to the glycosyltransferase 11 family.</text>
</comment>
<comment type="pathway">
    <text evidence="3">Protein modification; protein glycosylation.</text>
</comment>
<comment type="subcellular location">
    <subcellularLocation>
        <location evidence="3">Golgi apparatus</location>
        <location evidence="3">Golgi stack membrane</location>
        <topology evidence="3">Single-pass type II membrane protein</topology>
    </subcellularLocation>
</comment>
<evidence type="ECO:0000256" key="2">
    <source>
        <dbReference type="ARBA" id="ARBA00022679"/>
    </source>
</evidence>
<evidence type="ECO:0000256" key="1">
    <source>
        <dbReference type="ARBA" id="ARBA00022676"/>
    </source>
</evidence>
<evidence type="ECO:0000256" key="3">
    <source>
        <dbReference type="RuleBase" id="RU363129"/>
    </source>
</evidence>
<gene>
    <name evidence="4" type="ORF">GSLYS_00008381001</name>
</gene>
<name>A0AAV2HK94_LYMST</name>
<dbReference type="EC" id="2.4.1.-" evidence="3"/>
<keyword evidence="5" id="KW-1185">Reference proteome</keyword>
<dbReference type="GO" id="GO:0008107">
    <property type="term" value="F:galactoside 2-alpha-L-fucosyltransferase activity"/>
    <property type="evidence" value="ECO:0007669"/>
    <property type="project" value="InterPro"/>
</dbReference>
<keyword evidence="3" id="KW-0325">Glycoprotein</keyword>
<dbReference type="InterPro" id="IPR002516">
    <property type="entry name" value="Glyco_trans_11"/>
</dbReference>
<keyword evidence="1 3" id="KW-0328">Glycosyltransferase</keyword>
<accession>A0AAV2HK94</accession>
<dbReference type="AlphaFoldDB" id="A0AAV2HK94"/>
<proteinExistence type="inferred from homology"/>
<keyword evidence="3" id="KW-0812">Transmembrane</keyword>
<keyword evidence="3" id="KW-0333">Golgi apparatus</keyword>
<dbReference type="PANTHER" id="PTHR11927">
    <property type="entry name" value="GALACTOSIDE 2-L-FUCOSYLTRANSFERASE"/>
    <property type="match status" value="1"/>
</dbReference>
<dbReference type="EMBL" id="CAXITT010000170">
    <property type="protein sequence ID" value="CAL1534421.1"/>
    <property type="molecule type" value="Genomic_DNA"/>
</dbReference>
<reference evidence="4 5" key="1">
    <citation type="submission" date="2024-04" db="EMBL/GenBank/DDBJ databases">
        <authorList>
            <consortium name="Genoscope - CEA"/>
            <person name="William W."/>
        </authorList>
    </citation>
    <scope>NUCLEOTIDE SEQUENCE [LARGE SCALE GENOMIC DNA]</scope>
</reference>
<sequence length="392" mass="43716">MSSSIMGSNIPKRVTTTNLKSSLLTIIVAFALLSVFYMYLITPSFSVRVFSFGLSDQQGNVTASRPNSTAVFSLTDSANISTIHALKITSANNILEQFTNDTTQVSTHFTTSLPATTKAQVKTGPLFMTAAFMGRLGNQLFIYASLLGIARAQNRTAFIRRGTDLEKAFQITHVNHNISTAGFLTVHQSKYATFDPKLMNLSRDNVTLVGYLQVWRYFKNIEDEIRREFTFIASLKKQIDEILDKVRREFKCDVIVGVHVRRGDFLSTTNQNVGYGVAKASYFIKAMDRMRSMLNGTKATFVVSSDDLQWCQENLNFTEVQILAPASAPLHFGVLANCDHVILAGGTYGWWSAWLANGITIYYDKFLVRGTWLMGGANLQDYYPTGWIALGD</sequence>
<feature type="transmembrane region" description="Helical" evidence="3">
    <location>
        <begin position="21"/>
        <end position="40"/>
    </location>
</feature>
<evidence type="ECO:0000313" key="5">
    <source>
        <dbReference type="Proteomes" id="UP001497497"/>
    </source>
</evidence>
<keyword evidence="3" id="KW-0472">Membrane</keyword>
<evidence type="ECO:0000313" key="4">
    <source>
        <dbReference type="EMBL" id="CAL1534421.1"/>
    </source>
</evidence>
<dbReference type="GO" id="GO:0032580">
    <property type="term" value="C:Golgi cisterna membrane"/>
    <property type="evidence" value="ECO:0007669"/>
    <property type="project" value="UniProtKB-SubCell"/>
</dbReference>
<organism evidence="4 5">
    <name type="scientific">Lymnaea stagnalis</name>
    <name type="common">Great pond snail</name>
    <name type="synonym">Helix stagnalis</name>
    <dbReference type="NCBI Taxonomy" id="6523"/>
    <lineage>
        <taxon>Eukaryota</taxon>
        <taxon>Metazoa</taxon>
        <taxon>Spiralia</taxon>
        <taxon>Lophotrochozoa</taxon>
        <taxon>Mollusca</taxon>
        <taxon>Gastropoda</taxon>
        <taxon>Heterobranchia</taxon>
        <taxon>Euthyneura</taxon>
        <taxon>Panpulmonata</taxon>
        <taxon>Hygrophila</taxon>
        <taxon>Lymnaeoidea</taxon>
        <taxon>Lymnaeidae</taxon>
        <taxon>Lymnaea</taxon>
    </lineage>
</organism>
<protein>
    <recommendedName>
        <fullName evidence="3">L-Fucosyltransferase</fullName>
        <ecNumber evidence="3">2.4.1.-</ecNumber>
    </recommendedName>
</protein>
<keyword evidence="2 3" id="KW-0808">Transferase</keyword>
<dbReference type="CDD" id="cd11301">
    <property type="entry name" value="Fut1_Fut2_like"/>
    <property type="match status" value="1"/>
</dbReference>
<dbReference type="Proteomes" id="UP001497497">
    <property type="component" value="Unassembled WGS sequence"/>
</dbReference>
<comment type="caution">
    <text evidence="4">The sequence shown here is derived from an EMBL/GenBank/DDBJ whole genome shotgun (WGS) entry which is preliminary data.</text>
</comment>
<dbReference type="Pfam" id="PF01531">
    <property type="entry name" value="Glyco_transf_11"/>
    <property type="match status" value="1"/>
</dbReference>
<keyword evidence="3" id="KW-0735">Signal-anchor</keyword>
<dbReference type="GO" id="GO:0005975">
    <property type="term" value="P:carbohydrate metabolic process"/>
    <property type="evidence" value="ECO:0007669"/>
    <property type="project" value="InterPro"/>
</dbReference>